<dbReference type="SUPFAM" id="SSF51726">
    <property type="entry name" value="UROD/MetE-like"/>
    <property type="match status" value="1"/>
</dbReference>
<dbReference type="PANTHER" id="PTHR43844:SF1">
    <property type="entry name" value="METHIONINE SYNTHASE"/>
    <property type="match status" value="1"/>
</dbReference>
<dbReference type="InterPro" id="IPR002629">
    <property type="entry name" value="Met_Synth_C/arc"/>
</dbReference>
<dbReference type="Proteomes" id="UP000594621">
    <property type="component" value="Chromosome"/>
</dbReference>
<dbReference type="GO" id="GO:0009086">
    <property type="term" value="P:methionine biosynthetic process"/>
    <property type="evidence" value="ECO:0007669"/>
    <property type="project" value="InterPro"/>
</dbReference>
<evidence type="ECO:0000313" key="2">
    <source>
        <dbReference type="EMBL" id="QPF95073.1"/>
    </source>
</evidence>
<dbReference type="Pfam" id="PF01717">
    <property type="entry name" value="Meth_synt_2"/>
    <property type="match status" value="1"/>
</dbReference>
<dbReference type="CDD" id="cd03311">
    <property type="entry name" value="CIMS_C_terminal_like"/>
    <property type="match status" value="1"/>
</dbReference>
<keyword evidence="3" id="KW-1185">Reference proteome</keyword>
<dbReference type="EC" id="2.1.1.14" evidence="2"/>
<gene>
    <name evidence="2" type="ORF">IC761_03210</name>
</gene>
<dbReference type="PANTHER" id="PTHR43844">
    <property type="entry name" value="METHIONINE SYNTHASE"/>
    <property type="match status" value="1"/>
</dbReference>
<dbReference type="InterPro" id="IPR038071">
    <property type="entry name" value="UROD/MetE-like_sf"/>
</dbReference>
<dbReference type="GO" id="GO:0003871">
    <property type="term" value="F:5-methyltetrahydropteroyltriglutamate-homocysteine S-methyltransferase activity"/>
    <property type="evidence" value="ECO:0007669"/>
    <property type="project" value="UniProtKB-EC"/>
</dbReference>
<reference evidence="2 3" key="1">
    <citation type="submission" date="2020-09" db="EMBL/GenBank/DDBJ databases">
        <title>Complete genomes of bradyrhizobia occurring on native shrubby legumes in Australia.</title>
        <authorList>
            <person name="Lafay B."/>
        </authorList>
    </citation>
    <scope>NUCLEOTIDE SEQUENCE [LARGE SCALE GENOMIC DNA]</scope>
    <source>
        <strain evidence="2 3">BDV5040</strain>
    </source>
</reference>
<proteinExistence type="predicted"/>
<keyword evidence="2" id="KW-0489">Methyltransferase</keyword>
<dbReference type="NCBIfam" id="NF005085">
    <property type="entry name" value="PRK06520.1"/>
    <property type="match status" value="1"/>
</dbReference>
<accession>A0A7S9DCG7</accession>
<sequence length="371" mass="40927">MNVSLNAAIRADTVGSLLRPDYLHAARRRFELGEIDAAALHRTEDRAIAEIIAYQEGLGLPVVTDGEFRRENWWIDFVRKLEGVEIVAGGGTAFATNEAPRYVPKSVRVSGRVGAAAPILTDDFRFVQKHAKTVAKIAVPSPTRLHFHGGRKSVSAEVYPDIEAFFGDVAAVYRREIAALEAAGCRYIQIDDPLLSYFLDPNLRAEVVADGDDPDTRLRRYIRLINDCIAERSAATTIGIHICRGNARSTWLAEGTYEGLADSCFALLDVDRFLLEYDDERSGSFAPLRFMPKGKQVVLGLVTTKHAQLEDKDALKRRLDEAGRLIDPSLLALSPQCGFASVVEGNLITEVDQRAKLALVVQTAREYWGAA</sequence>
<protein>
    <submittedName>
        <fullName evidence="2">5-methyltetrahydropteroyltriglutamate--homocysteine S-methyltransferase</fullName>
        <ecNumber evidence="2">2.1.1.14</ecNumber>
    </submittedName>
</protein>
<dbReference type="AlphaFoldDB" id="A0A7S9DCG7"/>
<dbReference type="GO" id="GO:0008270">
    <property type="term" value="F:zinc ion binding"/>
    <property type="evidence" value="ECO:0007669"/>
    <property type="project" value="InterPro"/>
</dbReference>
<feature type="domain" description="Cobalamin-independent methionine synthase MetE C-terminal/archaeal" evidence="1">
    <location>
        <begin position="13"/>
        <end position="350"/>
    </location>
</feature>
<keyword evidence="2" id="KW-0808">Transferase</keyword>
<dbReference type="KEGG" id="bcou:IC761_03210"/>
<evidence type="ECO:0000313" key="3">
    <source>
        <dbReference type="Proteomes" id="UP000594621"/>
    </source>
</evidence>
<evidence type="ECO:0000259" key="1">
    <source>
        <dbReference type="Pfam" id="PF01717"/>
    </source>
</evidence>
<dbReference type="EMBL" id="CP061379">
    <property type="protein sequence ID" value="QPF95073.1"/>
    <property type="molecule type" value="Genomic_DNA"/>
</dbReference>
<dbReference type="GO" id="GO:0032259">
    <property type="term" value="P:methylation"/>
    <property type="evidence" value="ECO:0007669"/>
    <property type="project" value="UniProtKB-KW"/>
</dbReference>
<organism evidence="2 3">
    <name type="scientific">Bradyrhizobium commune</name>
    <dbReference type="NCBI Taxonomy" id="83627"/>
    <lineage>
        <taxon>Bacteria</taxon>
        <taxon>Pseudomonadati</taxon>
        <taxon>Pseudomonadota</taxon>
        <taxon>Alphaproteobacteria</taxon>
        <taxon>Hyphomicrobiales</taxon>
        <taxon>Nitrobacteraceae</taxon>
        <taxon>Bradyrhizobium</taxon>
    </lineage>
</organism>
<name>A0A7S9DCG7_9BRAD</name>
<dbReference type="Gene3D" id="3.20.20.210">
    <property type="match status" value="1"/>
</dbReference>